<gene>
    <name evidence="1" type="ORF">I5803_10120</name>
</gene>
<dbReference type="AlphaFoldDB" id="A0A931H4J6"/>
<dbReference type="EMBL" id="JADWYS010000001">
    <property type="protein sequence ID" value="MBG9388377.1"/>
    <property type="molecule type" value="Genomic_DNA"/>
</dbReference>
<reference evidence="1" key="1">
    <citation type="submission" date="2020-11" db="EMBL/GenBank/DDBJ databases">
        <title>Bacterial whole genome sequence for Caenimonas sp. DR4.4.</title>
        <authorList>
            <person name="Le V."/>
            <person name="Ko S.-R."/>
            <person name="Ahn C.-Y."/>
            <person name="Oh H.-M."/>
        </authorList>
    </citation>
    <scope>NUCLEOTIDE SEQUENCE</scope>
    <source>
        <strain evidence="1">DR4.4</strain>
    </source>
</reference>
<accession>A0A931H4J6</accession>
<name>A0A931H4J6_9BURK</name>
<proteinExistence type="predicted"/>
<keyword evidence="2" id="KW-1185">Reference proteome</keyword>
<evidence type="ECO:0000313" key="1">
    <source>
        <dbReference type="EMBL" id="MBG9388377.1"/>
    </source>
</evidence>
<organism evidence="1 2">
    <name type="scientific">Caenimonas aquaedulcis</name>
    <dbReference type="NCBI Taxonomy" id="2793270"/>
    <lineage>
        <taxon>Bacteria</taxon>
        <taxon>Pseudomonadati</taxon>
        <taxon>Pseudomonadota</taxon>
        <taxon>Betaproteobacteria</taxon>
        <taxon>Burkholderiales</taxon>
        <taxon>Comamonadaceae</taxon>
        <taxon>Caenimonas</taxon>
    </lineage>
</organism>
<evidence type="ECO:0000313" key="2">
    <source>
        <dbReference type="Proteomes" id="UP000651050"/>
    </source>
</evidence>
<dbReference type="RefSeq" id="WP_196986244.1">
    <property type="nucleotide sequence ID" value="NZ_JADWYS010000001.1"/>
</dbReference>
<sequence>MNPATVIDVQVLYGSKTLAGTGAGKAFLPKLIEQCASVPAQALAAVDLRKTDLVTASFFRSSFKALRDYGRNQADFYVVHLCRDKATIEEVAAYAGDVSDAFLFGDIDGHGEIVRPFLVGALDDKQRRALDAITELGEADASTLFSRYPENPPLSTSAAWSNRLAALSQKGLICERVDGRSKFYRPIFKEIRHGV</sequence>
<comment type="caution">
    <text evidence="1">The sequence shown here is derived from an EMBL/GenBank/DDBJ whole genome shotgun (WGS) entry which is preliminary data.</text>
</comment>
<protein>
    <submittedName>
        <fullName evidence="1">Uncharacterized protein</fullName>
    </submittedName>
</protein>
<dbReference type="Proteomes" id="UP000651050">
    <property type="component" value="Unassembled WGS sequence"/>
</dbReference>